<comment type="subunit">
    <text evidence="3">Heterodimer of a catalytic heavy chain and a regulatory light chain.</text>
</comment>
<dbReference type="EnsemblMetazoa" id="G24134.3">
    <property type="protein sequence ID" value="G24134.3:cds"/>
    <property type="gene ID" value="G24134"/>
</dbReference>
<evidence type="ECO:0000256" key="2">
    <source>
        <dbReference type="ARBA" id="ARBA00008612"/>
    </source>
</evidence>
<dbReference type="OrthoDB" id="5596051at2759"/>
<dbReference type="GO" id="GO:0030234">
    <property type="term" value="F:enzyme regulator activity"/>
    <property type="evidence" value="ECO:0007669"/>
    <property type="project" value="TreeGrafter"/>
</dbReference>
<dbReference type="GO" id="GO:0017109">
    <property type="term" value="C:glutamate-cysteine ligase complex"/>
    <property type="evidence" value="ECO:0007669"/>
    <property type="project" value="TreeGrafter"/>
</dbReference>
<accession>A0A8W8KMI4</accession>
<dbReference type="InterPro" id="IPR032963">
    <property type="entry name" value="Gclm"/>
</dbReference>
<sequence length="272" mass="31016">MSEEIPVIPKVTSLTVHSGNIVNWNRLKRHPNHGATAEIAECIDSALKTYLDSADKTALQYETSLECKSTKFMEALPADERGDLKVTVKVFLCKLLPPSTLKEGIEKVLTELNITFIETVILALPELEEDEEVSLSVIQPYWEALEEMVEGERVLSLGIADLSKEQLEELYNWAKIKPGINQVNLESCCVMPKDLTEYAKQNDIQLLSHNDARDILPNEKLSEIIKTNTTEKDSDFWEMLWVMRYSVLIKCRGIIKTKAYITKCGRDTRRRK</sequence>
<evidence type="ECO:0000256" key="1">
    <source>
        <dbReference type="ARBA" id="ARBA00005006"/>
    </source>
</evidence>
<dbReference type="GO" id="GO:0035226">
    <property type="term" value="F:glutamate-cysteine ligase catalytic subunit binding"/>
    <property type="evidence" value="ECO:0007669"/>
    <property type="project" value="InterPro"/>
</dbReference>
<dbReference type="PANTHER" id="PTHR13295">
    <property type="entry name" value="GLUTAMATE CYSTEINE LIGASE REGULATORY SUBUNIT"/>
    <property type="match status" value="1"/>
</dbReference>
<proteinExistence type="inferred from homology"/>
<reference evidence="10" key="1">
    <citation type="submission" date="2022-08" db="UniProtKB">
        <authorList>
            <consortium name="EnsemblMetazoa"/>
        </authorList>
    </citation>
    <scope>IDENTIFICATION</scope>
    <source>
        <strain evidence="10">05x7-T-G4-1.051#20</strain>
    </source>
</reference>
<evidence type="ECO:0000256" key="6">
    <source>
        <dbReference type="ARBA" id="ARBA00031154"/>
    </source>
</evidence>
<dbReference type="Pfam" id="PF00248">
    <property type="entry name" value="Aldo_ket_red"/>
    <property type="match status" value="1"/>
</dbReference>
<keyword evidence="4" id="KW-0317">Glutathione biosynthesis</keyword>
<dbReference type="GO" id="GO:0006750">
    <property type="term" value="P:glutathione biosynthetic process"/>
    <property type="evidence" value="ECO:0007669"/>
    <property type="project" value="UniProtKB-KW"/>
</dbReference>
<dbReference type="Proteomes" id="UP000005408">
    <property type="component" value="Unassembled WGS sequence"/>
</dbReference>
<comment type="similarity">
    <text evidence="2">Belongs to the aldo/keto reductase family. Glutamate--cysteine ligase light chain subfamily.</text>
</comment>
<dbReference type="InterPro" id="IPR036812">
    <property type="entry name" value="NAD(P)_OxRdtase_dom_sf"/>
</dbReference>
<dbReference type="SUPFAM" id="SSF51430">
    <property type="entry name" value="NAD(P)-linked oxidoreductase"/>
    <property type="match status" value="1"/>
</dbReference>
<evidence type="ECO:0000256" key="4">
    <source>
        <dbReference type="ARBA" id="ARBA00022684"/>
    </source>
</evidence>
<evidence type="ECO:0000256" key="3">
    <source>
        <dbReference type="ARBA" id="ARBA00011532"/>
    </source>
</evidence>
<dbReference type="EnsemblMetazoa" id="G24134.2">
    <property type="protein sequence ID" value="G24134.2:cds"/>
    <property type="gene ID" value="G24134"/>
</dbReference>
<dbReference type="Gene3D" id="3.20.20.100">
    <property type="entry name" value="NADP-dependent oxidoreductase domain"/>
    <property type="match status" value="1"/>
</dbReference>
<evidence type="ECO:0000256" key="8">
    <source>
        <dbReference type="ARBA" id="ARBA00032926"/>
    </source>
</evidence>
<feature type="domain" description="NADP-dependent oxidoreductase" evidence="9">
    <location>
        <begin position="50"/>
        <end position="208"/>
    </location>
</feature>
<dbReference type="PANTHER" id="PTHR13295:SF4">
    <property type="entry name" value="GLUTAMATE--CYSTEINE LIGASE REGULATORY SUBUNIT"/>
    <property type="match status" value="1"/>
</dbReference>
<comment type="pathway">
    <text evidence="1">Sulfur metabolism; glutathione biosynthesis; glutathione from L-cysteine and L-glutamate: step 1/2.</text>
</comment>
<dbReference type="OMA" id="NNLDWCA"/>
<keyword evidence="11" id="KW-1185">Reference proteome</keyword>
<organism evidence="10 11">
    <name type="scientific">Magallana gigas</name>
    <name type="common">Pacific oyster</name>
    <name type="synonym">Crassostrea gigas</name>
    <dbReference type="NCBI Taxonomy" id="29159"/>
    <lineage>
        <taxon>Eukaryota</taxon>
        <taxon>Metazoa</taxon>
        <taxon>Spiralia</taxon>
        <taxon>Lophotrochozoa</taxon>
        <taxon>Mollusca</taxon>
        <taxon>Bivalvia</taxon>
        <taxon>Autobranchia</taxon>
        <taxon>Pteriomorphia</taxon>
        <taxon>Ostreida</taxon>
        <taxon>Ostreoidea</taxon>
        <taxon>Ostreidae</taxon>
        <taxon>Magallana</taxon>
    </lineage>
</organism>
<evidence type="ECO:0000256" key="7">
    <source>
        <dbReference type="ARBA" id="ARBA00031732"/>
    </source>
</evidence>
<evidence type="ECO:0000313" key="10">
    <source>
        <dbReference type="EnsemblMetazoa" id="G24134.3:cds"/>
    </source>
</evidence>
<protein>
    <recommendedName>
        <fullName evidence="7">GCS light chain</fullName>
    </recommendedName>
    <alternativeName>
        <fullName evidence="5">Gamma-ECS regulatory subunit</fullName>
    </alternativeName>
    <alternativeName>
        <fullName evidence="8">Gamma-glutamylcysteine synthetase regulatory subunit</fullName>
    </alternativeName>
    <alternativeName>
        <fullName evidence="6">Glutamate--cysteine ligase modifier subunit</fullName>
    </alternativeName>
</protein>
<dbReference type="AlphaFoldDB" id="A0A8W8KMI4"/>
<evidence type="ECO:0000256" key="5">
    <source>
        <dbReference type="ARBA" id="ARBA00030406"/>
    </source>
</evidence>
<evidence type="ECO:0000259" key="9">
    <source>
        <dbReference type="Pfam" id="PF00248"/>
    </source>
</evidence>
<dbReference type="InterPro" id="IPR023210">
    <property type="entry name" value="NADP_OxRdtase_dom"/>
</dbReference>
<evidence type="ECO:0000313" key="11">
    <source>
        <dbReference type="Proteomes" id="UP000005408"/>
    </source>
</evidence>
<name>A0A8W8KMI4_MAGGI</name>
<dbReference type="EnsemblMetazoa" id="G24134.4">
    <property type="protein sequence ID" value="G24134.4:cds"/>
    <property type="gene ID" value="G24134"/>
</dbReference>